<dbReference type="CDD" id="cd01097">
    <property type="entry name" value="Tetrahydromethanopterin_reductase"/>
    <property type="match status" value="1"/>
</dbReference>
<dbReference type="InterPro" id="IPR050564">
    <property type="entry name" value="F420-G6PD/mer"/>
</dbReference>
<sequence length="340" mass="36058">MTRAAGTTVADLDIAVGGRERERGEIVQIARAAEEAGMGAFWVTESIGRDAFSILTELALTTRRIALGTGIVNVFSRAPATLAQAAASLLELMGPRTLNLGLGTSGRALVERYLGVPFQRAVTRLGETVRAIDTAFTTGKLPADGEVFSLAGYPLGIAADRSRLRLYVAGHSRRTLDVTAAHADGWLPIWPSRSGRGGHLQALDLAAEAAGRRRPAVAGYIYGLVGGDPVDVAPLRATLAWYVAANGTAYRRLFDGYGFGAETERICQLWDAGERDRARAAVTDEMLGDTTLHGSPAEVLRQAGAFRRGGVDRPILRLPGQLAADDCVRMIADVAAAGRH</sequence>
<dbReference type="OrthoDB" id="9775082at2"/>
<organism evidence="3 4">
    <name type="scientific">Prauserella muralis</name>
    <dbReference type="NCBI Taxonomy" id="588067"/>
    <lineage>
        <taxon>Bacteria</taxon>
        <taxon>Bacillati</taxon>
        <taxon>Actinomycetota</taxon>
        <taxon>Actinomycetes</taxon>
        <taxon>Pseudonocardiales</taxon>
        <taxon>Pseudonocardiaceae</taxon>
        <taxon>Prauserella</taxon>
    </lineage>
</organism>
<dbReference type="SUPFAM" id="SSF51679">
    <property type="entry name" value="Bacterial luciferase-like"/>
    <property type="match status" value="1"/>
</dbReference>
<name>A0A2V4ATY4_9PSEU</name>
<accession>A0A2V4ATY4</accession>
<comment type="caution">
    <text evidence="3">The sequence shown here is derived from an EMBL/GenBank/DDBJ whole genome shotgun (WGS) entry which is preliminary data.</text>
</comment>
<dbReference type="Proteomes" id="UP000249915">
    <property type="component" value="Unassembled WGS sequence"/>
</dbReference>
<evidence type="ECO:0000256" key="1">
    <source>
        <dbReference type="ARBA" id="ARBA00023002"/>
    </source>
</evidence>
<feature type="domain" description="Luciferase-like" evidence="2">
    <location>
        <begin position="22"/>
        <end position="313"/>
    </location>
</feature>
<dbReference type="GO" id="GO:0016705">
    <property type="term" value="F:oxidoreductase activity, acting on paired donors, with incorporation or reduction of molecular oxygen"/>
    <property type="evidence" value="ECO:0007669"/>
    <property type="project" value="InterPro"/>
</dbReference>
<dbReference type="InterPro" id="IPR036661">
    <property type="entry name" value="Luciferase-like_sf"/>
</dbReference>
<dbReference type="EMBL" id="MASW01000004">
    <property type="protein sequence ID" value="PXY24713.1"/>
    <property type="molecule type" value="Genomic_DNA"/>
</dbReference>
<reference evidence="3 4" key="1">
    <citation type="submission" date="2016-07" db="EMBL/GenBank/DDBJ databases">
        <title>Draft genome sequence of Prauserella muralis DSM 45305, isolated from a mould-covered wall in an indoor environment.</title>
        <authorList>
            <person name="Ruckert C."/>
            <person name="Albersmeier A."/>
            <person name="Jiang C.-L."/>
            <person name="Jiang Y."/>
            <person name="Kalinowski J."/>
            <person name="Schneider O."/>
            <person name="Winkler A."/>
            <person name="Zotchev S.B."/>
        </authorList>
    </citation>
    <scope>NUCLEOTIDE SEQUENCE [LARGE SCALE GENOMIC DNA]</scope>
    <source>
        <strain evidence="3 4">DSM 45305</strain>
    </source>
</reference>
<proteinExistence type="predicted"/>
<dbReference type="InterPro" id="IPR011251">
    <property type="entry name" value="Luciferase-like_dom"/>
</dbReference>
<dbReference type="RefSeq" id="WP_112282696.1">
    <property type="nucleotide sequence ID" value="NZ_MASW01000004.1"/>
</dbReference>
<dbReference type="PANTHER" id="PTHR43244">
    <property type="match status" value="1"/>
</dbReference>
<keyword evidence="1" id="KW-0560">Oxidoreductase</keyword>
<evidence type="ECO:0000313" key="4">
    <source>
        <dbReference type="Proteomes" id="UP000249915"/>
    </source>
</evidence>
<evidence type="ECO:0000313" key="3">
    <source>
        <dbReference type="EMBL" id="PXY24713.1"/>
    </source>
</evidence>
<dbReference type="PANTHER" id="PTHR43244:SF1">
    <property type="entry name" value="5,10-METHYLENETETRAHYDROMETHANOPTERIN REDUCTASE"/>
    <property type="match status" value="1"/>
</dbReference>
<dbReference type="AlphaFoldDB" id="A0A2V4ATY4"/>
<gene>
    <name evidence="3" type="ORF">BAY60_19615</name>
</gene>
<evidence type="ECO:0000259" key="2">
    <source>
        <dbReference type="Pfam" id="PF00296"/>
    </source>
</evidence>
<keyword evidence="4" id="KW-1185">Reference proteome</keyword>
<dbReference type="Gene3D" id="3.20.20.30">
    <property type="entry name" value="Luciferase-like domain"/>
    <property type="match status" value="1"/>
</dbReference>
<protein>
    <recommendedName>
        <fullName evidence="2">Luciferase-like domain-containing protein</fullName>
    </recommendedName>
</protein>
<dbReference type="Pfam" id="PF00296">
    <property type="entry name" value="Bac_luciferase"/>
    <property type="match status" value="1"/>
</dbReference>